<dbReference type="PANTHER" id="PTHR31646">
    <property type="entry name" value="ALPHA-1,2-MANNOSYLTRANSFERASE MNN2"/>
    <property type="match status" value="1"/>
</dbReference>
<dbReference type="AlphaFoldDB" id="A0A316V2U5"/>
<dbReference type="GO" id="GO:0000026">
    <property type="term" value="F:alpha-1,2-mannosyltransferase activity"/>
    <property type="evidence" value="ECO:0007669"/>
    <property type="project" value="TreeGrafter"/>
</dbReference>
<feature type="transmembrane region" description="Helical" evidence="10">
    <location>
        <begin position="21"/>
        <end position="42"/>
    </location>
</feature>
<dbReference type="OrthoDB" id="430354at2759"/>
<keyword evidence="5" id="KW-0735">Signal-anchor</keyword>
<dbReference type="EMBL" id="KZ819606">
    <property type="protein sequence ID" value="PWN31876.1"/>
    <property type="molecule type" value="Genomic_DNA"/>
</dbReference>
<evidence type="ECO:0000256" key="4">
    <source>
        <dbReference type="ARBA" id="ARBA00022692"/>
    </source>
</evidence>
<dbReference type="RefSeq" id="XP_025352178.1">
    <property type="nucleotide sequence ID" value="XM_025499490.1"/>
</dbReference>
<keyword evidence="3" id="KW-0808">Transferase</keyword>
<evidence type="ECO:0000313" key="12">
    <source>
        <dbReference type="Proteomes" id="UP000245771"/>
    </source>
</evidence>
<evidence type="ECO:0000313" key="11">
    <source>
        <dbReference type="EMBL" id="PWN31876.1"/>
    </source>
</evidence>
<feature type="region of interest" description="Disordered" evidence="9">
    <location>
        <begin position="436"/>
        <end position="484"/>
    </location>
</feature>
<keyword evidence="12" id="KW-1185">Reference proteome</keyword>
<feature type="compositionally biased region" description="Basic and acidic residues" evidence="9">
    <location>
        <begin position="437"/>
        <end position="453"/>
    </location>
</feature>
<evidence type="ECO:0000256" key="6">
    <source>
        <dbReference type="ARBA" id="ARBA00022989"/>
    </source>
</evidence>
<evidence type="ECO:0000256" key="1">
    <source>
        <dbReference type="ARBA" id="ARBA00004323"/>
    </source>
</evidence>
<evidence type="ECO:0008006" key="13">
    <source>
        <dbReference type="Google" id="ProtNLM"/>
    </source>
</evidence>
<dbReference type="GeneID" id="37021271"/>
<keyword evidence="8 10" id="KW-0472">Membrane</keyword>
<proteinExistence type="inferred from homology"/>
<dbReference type="InterPro" id="IPR022751">
    <property type="entry name" value="Alpha_mannosyltransferase"/>
</dbReference>
<evidence type="ECO:0000256" key="9">
    <source>
        <dbReference type="SAM" id="MobiDB-lite"/>
    </source>
</evidence>
<dbReference type="GO" id="GO:0046354">
    <property type="term" value="P:mannan biosynthetic process"/>
    <property type="evidence" value="ECO:0007669"/>
    <property type="project" value="TreeGrafter"/>
</dbReference>
<dbReference type="InParanoid" id="A0A316V2U5"/>
<protein>
    <recommendedName>
        <fullName evidence="13">Nucleotide-diphospho-sugar transferase</fullName>
    </recommendedName>
</protein>
<dbReference type="PANTHER" id="PTHR31646:SF1">
    <property type="entry name" value="ALPHA-1,2-MANNOSYLTRANSFERASE MNN2"/>
    <property type="match status" value="1"/>
</dbReference>
<dbReference type="SUPFAM" id="SSF53448">
    <property type="entry name" value="Nucleotide-diphospho-sugar transferases"/>
    <property type="match status" value="1"/>
</dbReference>
<gene>
    <name evidence="11" type="ORF">FA14DRAFT_162238</name>
</gene>
<name>A0A316V2U5_9BASI</name>
<organism evidence="11 12">
    <name type="scientific">Meira miltonrushii</name>
    <dbReference type="NCBI Taxonomy" id="1280837"/>
    <lineage>
        <taxon>Eukaryota</taxon>
        <taxon>Fungi</taxon>
        <taxon>Dikarya</taxon>
        <taxon>Basidiomycota</taxon>
        <taxon>Ustilaginomycotina</taxon>
        <taxon>Exobasidiomycetes</taxon>
        <taxon>Exobasidiales</taxon>
        <taxon>Brachybasidiaceae</taxon>
        <taxon>Meira</taxon>
    </lineage>
</organism>
<evidence type="ECO:0000256" key="10">
    <source>
        <dbReference type="SAM" id="Phobius"/>
    </source>
</evidence>
<evidence type="ECO:0000256" key="3">
    <source>
        <dbReference type="ARBA" id="ARBA00022679"/>
    </source>
</evidence>
<accession>A0A316V2U5</accession>
<evidence type="ECO:0000256" key="5">
    <source>
        <dbReference type="ARBA" id="ARBA00022968"/>
    </source>
</evidence>
<dbReference type="Proteomes" id="UP000245771">
    <property type="component" value="Unassembled WGS sequence"/>
</dbReference>
<dbReference type="STRING" id="1280837.A0A316V2U5"/>
<dbReference type="GO" id="GO:0000139">
    <property type="term" value="C:Golgi membrane"/>
    <property type="evidence" value="ECO:0007669"/>
    <property type="project" value="UniProtKB-SubCell"/>
</dbReference>
<keyword evidence="4 10" id="KW-0812">Transmembrane</keyword>
<keyword evidence="7" id="KW-0333">Golgi apparatus</keyword>
<comment type="subcellular location">
    <subcellularLocation>
        <location evidence="1">Golgi apparatus membrane</location>
        <topology evidence="1">Single-pass type II membrane protein</topology>
    </subcellularLocation>
</comment>
<reference evidence="11 12" key="1">
    <citation type="journal article" date="2018" name="Mol. Biol. Evol.">
        <title>Broad Genomic Sampling Reveals a Smut Pathogenic Ancestry of the Fungal Clade Ustilaginomycotina.</title>
        <authorList>
            <person name="Kijpornyongpan T."/>
            <person name="Mondo S.J."/>
            <person name="Barry K."/>
            <person name="Sandor L."/>
            <person name="Lee J."/>
            <person name="Lipzen A."/>
            <person name="Pangilinan J."/>
            <person name="LaButti K."/>
            <person name="Hainaut M."/>
            <person name="Henrissat B."/>
            <person name="Grigoriev I.V."/>
            <person name="Spatafora J.W."/>
            <person name="Aime M.C."/>
        </authorList>
    </citation>
    <scope>NUCLEOTIDE SEQUENCE [LARGE SCALE GENOMIC DNA]</scope>
    <source>
        <strain evidence="11 12">MCA 3882</strain>
    </source>
</reference>
<keyword evidence="6 10" id="KW-1133">Transmembrane helix</keyword>
<dbReference type="InterPro" id="IPR029044">
    <property type="entry name" value="Nucleotide-diphossugar_trans"/>
</dbReference>
<evidence type="ECO:0000256" key="7">
    <source>
        <dbReference type="ARBA" id="ARBA00023034"/>
    </source>
</evidence>
<evidence type="ECO:0000256" key="8">
    <source>
        <dbReference type="ARBA" id="ARBA00023136"/>
    </source>
</evidence>
<evidence type="ECO:0000256" key="2">
    <source>
        <dbReference type="ARBA" id="ARBA00009105"/>
    </source>
</evidence>
<comment type="similarity">
    <text evidence="2">Belongs to the MNN1/MNT family.</text>
</comment>
<sequence>MSSIDVEKMPLTPIRRHRFNLRRIIILILSLLVMHRIILLLFDTKPPGKQHIEVQTDRGYGELYKLSWQSLTQALNTARPKVATIGDFKSVPGIPVESVESTTAIDALNVEPHIVSSLQGSHASFTKILKEEDRLSVIYQSGQQGIVVTATLHELPQLLISLRLLRRTRSSLPVEVFLLTQDDYDSKLCREIFPKLDAHCSILEEHLDSSPLPTMPQSRNERKIQAQEPLNKLLAVFFSRFEDVLVLDPSTLVYNNPDIMLKEEPFLSTGLLIWPDFWASTVSPKLFTIQNAPQVKRNRRDNIRTVDFGQMVISKSIHSATLLLSIYYTYFGPNLYDSLQQQSSAGERGSQAIKCAARYLETPYYMMKRQVEAVGFPDLDSDNKGFYGVAMLQAFASDDFHRLPKDRQRPLFIRQNNPTLHPAYVMDRNIAVFKKQPSTEKVEESKAKADSDPSKIMQKVKAAAPAGDSIKKDQSNPFAIPSVAPTDADRGLHHRMWEWFGGRYMSNGWRDPDPERALWEEVATVACVDYTHFRVWPSRDNKETTENCARINYHRGQLGWKEFFVL</sequence>
<dbReference type="Pfam" id="PF11051">
    <property type="entry name" value="Mannosyl_trans3"/>
    <property type="match status" value="1"/>
</dbReference>